<reference evidence="8" key="3">
    <citation type="submission" date="2015-06" db="UniProtKB">
        <authorList>
            <consortium name="EnsemblMetazoa"/>
        </authorList>
    </citation>
    <scope>IDENTIFICATION</scope>
</reference>
<comment type="similarity">
    <text evidence="2">Belongs to the MS4A family.</text>
</comment>
<organism evidence="8 9">
    <name type="scientific">Helobdella robusta</name>
    <name type="common">Californian leech</name>
    <dbReference type="NCBI Taxonomy" id="6412"/>
    <lineage>
        <taxon>Eukaryota</taxon>
        <taxon>Metazoa</taxon>
        <taxon>Spiralia</taxon>
        <taxon>Lophotrochozoa</taxon>
        <taxon>Annelida</taxon>
        <taxon>Clitellata</taxon>
        <taxon>Hirudinea</taxon>
        <taxon>Rhynchobdellida</taxon>
        <taxon>Glossiphoniidae</taxon>
        <taxon>Helobdella</taxon>
    </lineage>
</organism>
<evidence type="ECO:0000256" key="4">
    <source>
        <dbReference type="ARBA" id="ARBA00022989"/>
    </source>
</evidence>
<feature type="transmembrane region" description="Helical" evidence="6">
    <location>
        <begin position="58"/>
        <end position="79"/>
    </location>
</feature>
<dbReference type="InParanoid" id="T1FVR8"/>
<sequence>MSTLDRYIGVRGIQSCSDSIISYHKGLSLASGILAILFGFFSFGLGIAAICVGSSASYIGYGIWCGFIFIVAGVIYIVVAFKKNACLITVALVFSLTGIFCSIIQFSLGVFGTYVDANRATYHLKWTYGGFAYDIFNTKNVFAGTFCTGNSWYNFDNWAPVDILLLIGAFIELIFHFIVFVISSLALCCGVRYISFYNPNMYNNRGYSQSSGNLYPTQPPIYKVTH</sequence>
<evidence type="ECO:0000313" key="8">
    <source>
        <dbReference type="EnsemblMetazoa" id="HelroP194166"/>
    </source>
</evidence>
<keyword evidence="9" id="KW-1185">Reference proteome</keyword>
<dbReference type="KEGG" id="hro:HELRODRAFT_194166"/>
<dbReference type="CTD" id="20212914"/>
<dbReference type="InterPro" id="IPR030417">
    <property type="entry name" value="MS4A"/>
</dbReference>
<dbReference type="EMBL" id="AMQM01007501">
    <property type="status" value="NOT_ANNOTATED_CDS"/>
    <property type="molecule type" value="Genomic_DNA"/>
</dbReference>
<keyword evidence="4 6" id="KW-1133">Transmembrane helix</keyword>
<dbReference type="GeneID" id="20212914"/>
<name>T1FVR8_HELRO</name>
<dbReference type="AlphaFoldDB" id="T1FVR8"/>
<reference evidence="7 9" key="2">
    <citation type="journal article" date="2013" name="Nature">
        <title>Insights into bilaterian evolution from three spiralian genomes.</title>
        <authorList>
            <person name="Simakov O."/>
            <person name="Marletaz F."/>
            <person name="Cho S.J."/>
            <person name="Edsinger-Gonzales E."/>
            <person name="Havlak P."/>
            <person name="Hellsten U."/>
            <person name="Kuo D.H."/>
            <person name="Larsson T."/>
            <person name="Lv J."/>
            <person name="Arendt D."/>
            <person name="Savage R."/>
            <person name="Osoegawa K."/>
            <person name="de Jong P."/>
            <person name="Grimwood J."/>
            <person name="Chapman J.A."/>
            <person name="Shapiro H."/>
            <person name="Aerts A."/>
            <person name="Otillar R.P."/>
            <person name="Terry A.Y."/>
            <person name="Boore J.L."/>
            <person name="Grigoriev I.V."/>
            <person name="Lindberg D.R."/>
            <person name="Seaver E.C."/>
            <person name="Weisblat D.A."/>
            <person name="Putnam N.H."/>
            <person name="Rokhsar D.S."/>
        </authorList>
    </citation>
    <scope>NUCLEOTIDE SEQUENCE</scope>
</reference>
<accession>T1FVR8</accession>
<evidence type="ECO:0000256" key="5">
    <source>
        <dbReference type="ARBA" id="ARBA00023136"/>
    </source>
</evidence>
<comment type="subcellular location">
    <subcellularLocation>
        <location evidence="1">Membrane</location>
        <topology evidence="1">Multi-pass membrane protein</topology>
    </subcellularLocation>
</comment>
<evidence type="ECO:0000256" key="1">
    <source>
        <dbReference type="ARBA" id="ARBA00004141"/>
    </source>
</evidence>
<evidence type="ECO:0000256" key="6">
    <source>
        <dbReference type="SAM" id="Phobius"/>
    </source>
</evidence>
<dbReference type="HOGENOM" id="CLU_1225981_0_0_1"/>
<reference evidence="9" key="1">
    <citation type="submission" date="2012-12" db="EMBL/GenBank/DDBJ databases">
        <authorList>
            <person name="Hellsten U."/>
            <person name="Grimwood J."/>
            <person name="Chapman J.A."/>
            <person name="Shapiro H."/>
            <person name="Aerts A."/>
            <person name="Otillar R.P."/>
            <person name="Terry A.Y."/>
            <person name="Boore J.L."/>
            <person name="Simakov O."/>
            <person name="Marletaz F."/>
            <person name="Cho S.-J."/>
            <person name="Edsinger-Gonzales E."/>
            <person name="Havlak P."/>
            <person name="Kuo D.-H."/>
            <person name="Larsson T."/>
            <person name="Lv J."/>
            <person name="Arendt D."/>
            <person name="Savage R."/>
            <person name="Osoegawa K."/>
            <person name="de Jong P."/>
            <person name="Lindberg D.R."/>
            <person name="Seaver E.C."/>
            <person name="Weisblat D.A."/>
            <person name="Putnam N.H."/>
            <person name="Grigoriev I.V."/>
            <person name="Rokhsar D.S."/>
        </authorList>
    </citation>
    <scope>NUCLEOTIDE SEQUENCE</scope>
</reference>
<dbReference type="Pfam" id="PF04103">
    <property type="entry name" value="CD20"/>
    <property type="match status" value="1"/>
</dbReference>
<dbReference type="Proteomes" id="UP000015101">
    <property type="component" value="Unassembled WGS sequence"/>
</dbReference>
<evidence type="ECO:0000313" key="7">
    <source>
        <dbReference type="EMBL" id="ESN93257.1"/>
    </source>
</evidence>
<evidence type="ECO:0000256" key="3">
    <source>
        <dbReference type="ARBA" id="ARBA00022692"/>
    </source>
</evidence>
<dbReference type="RefSeq" id="XP_009028701.1">
    <property type="nucleotide sequence ID" value="XM_009030453.1"/>
</dbReference>
<dbReference type="PANTHER" id="PTHR23320">
    <property type="entry name" value="MEMBRANE-SPANNING 4-DOMAINS SUBFAMILY A MS4A -RELATED"/>
    <property type="match status" value="1"/>
</dbReference>
<feature type="transmembrane region" description="Helical" evidence="6">
    <location>
        <begin position="163"/>
        <end position="191"/>
    </location>
</feature>
<dbReference type="PANTHER" id="PTHR23320:SF165">
    <property type="entry name" value="MARVEL DOMAIN-CONTAINING PROTEIN"/>
    <property type="match status" value="1"/>
</dbReference>
<feature type="transmembrane region" description="Helical" evidence="6">
    <location>
        <begin position="29"/>
        <end position="52"/>
    </location>
</feature>
<evidence type="ECO:0000256" key="2">
    <source>
        <dbReference type="ARBA" id="ARBA00009565"/>
    </source>
</evidence>
<keyword evidence="3 6" id="KW-0812">Transmembrane</keyword>
<evidence type="ECO:0000313" key="9">
    <source>
        <dbReference type="Proteomes" id="UP000015101"/>
    </source>
</evidence>
<dbReference type="EnsemblMetazoa" id="HelroT194166">
    <property type="protein sequence ID" value="HelroP194166"/>
    <property type="gene ID" value="HelroG194166"/>
</dbReference>
<keyword evidence="5 6" id="KW-0472">Membrane</keyword>
<protein>
    <submittedName>
        <fullName evidence="7 8">Uncharacterized protein</fullName>
    </submittedName>
</protein>
<dbReference type="EMBL" id="KB097628">
    <property type="protein sequence ID" value="ESN93257.1"/>
    <property type="molecule type" value="Genomic_DNA"/>
</dbReference>
<dbReference type="GO" id="GO:0016020">
    <property type="term" value="C:membrane"/>
    <property type="evidence" value="ECO:0007669"/>
    <property type="project" value="UniProtKB-SubCell"/>
</dbReference>
<feature type="transmembrane region" description="Helical" evidence="6">
    <location>
        <begin position="86"/>
        <end position="108"/>
    </location>
</feature>
<gene>
    <name evidence="8" type="primary">20212914</name>
    <name evidence="7" type="ORF">HELRODRAFT_194166</name>
</gene>
<proteinExistence type="inferred from homology"/>
<dbReference type="InterPro" id="IPR007237">
    <property type="entry name" value="CD20-like"/>
</dbReference>